<feature type="domain" description="Peptidase C14 caspase" evidence="3">
    <location>
        <begin position="87"/>
        <end position="230"/>
    </location>
</feature>
<dbReference type="Proteomes" id="UP001272242">
    <property type="component" value="Unassembled WGS sequence"/>
</dbReference>
<feature type="chain" id="PRO_5046001042" description="Peptidase C14 caspase domain-containing protein" evidence="2">
    <location>
        <begin position="20"/>
        <end position="541"/>
    </location>
</feature>
<protein>
    <recommendedName>
        <fullName evidence="3">Peptidase C14 caspase domain-containing protein</fullName>
    </recommendedName>
</protein>
<feature type="region of interest" description="Disordered" evidence="1">
    <location>
        <begin position="271"/>
        <end position="304"/>
    </location>
</feature>
<comment type="caution">
    <text evidence="4">The sequence shown here is derived from an EMBL/GenBank/DDBJ whole genome shotgun (WGS) entry which is preliminary data.</text>
</comment>
<organism evidence="4 5">
    <name type="scientific">Gemmata algarum</name>
    <dbReference type="NCBI Taxonomy" id="2975278"/>
    <lineage>
        <taxon>Bacteria</taxon>
        <taxon>Pseudomonadati</taxon>
        <taxon>Planctomycetota</taxon>
        <taxon>Planctomycetia</taxon>
        <taxon>Gemmatales</taxon>
        <taxon>Gemmataceae</taxon>
        <taxon>Gemmata</taxon>
    </lineage>
</organism>
<name>A0ABU5EW14_9BACT</name>
<feature type="signal peptide" evidence="2">
    <location>
        <begin position="1"/>
        <end position="19"/>
    </location>
</feature>
<gene>
    <name evidence="4" type="ORF">R5W23_005801</name>
</gene>
<accession>A0ABU5EW14</accession>
<evidence type="ECO:0000256" key="1">
    <source>
        <dbReference type="SAM" id="MobiDB-lite"/>
    </source>
</evidence>
<keyword evidence="5" id="KW-1185">Reference proteome</keyword>
<keyword evidence="2" id="KW-0732">Signal</keyword>
<evidence type="ECO:0000313" key="4">
    <source>
        <dbReference type="EMBL" id="MDY3558660.1"/>
    </source>
</evidence>
<dbReference type="Gene3D" id="3.40.50.1460">
    <property type="match status" value="1"/>
</dbReference>
<evidence type="ECO:0000313" key="5">
    <source>
        <dbReference type="Proteomes" id="UP001272242"/>
    </source>
</evidence>
<proteinExistence type="predicted"/>
<evidence type="ECO:0000256" key="2">
    <source>
        <dbReference type="SAM" id="SignalP"/>
    </source>
</evidence>
<dbReference type="SUPFAM" id="SSF52129">
    <property type="entry name" value="Caspase-like"/>
    <property type="match status" value="1"/>
</dbReference>
<reference evidence="5" key="1">
    <citation type="journal article" date="2023" name="Mar. Drugs">
        <title>Gemmata algarum, a Novel Planctomycete Isolated from an Algal Mat, Displays Antimicrobial Activity.</title>
        <authorList>
            <person name="Kumar G."/>
            <person name="Kallscheuer N."/>
            <person name="Kashif M."/>
            <person name="Ahamad S."/>
            <person name="Jagadeeshwari U."/>
            <person name="Pannikurungottu S."/>
            <person name="Haufschild T."/>
            <person name="Kabuu M."/>
            <person name="Sasikala C."/>
            <person name="Jogler C."/>
            <person name="Ramana C."/>
        </authorList>
    </citation>
    <scope>NUCLEOTIDE SEQUENCE [LARGE SCALE GENOMIC DNA]</scope>
    <source>
        <strain evidence="5">JC673</strain>
    </source>
</reference>
<dbReference type="Pfam" id="PF00656">
    <property type="entry name" value="Peptidase_C14"/>
    <property type="match status" value="1"/>
</dbReference>
<dbReference type="EMBL" id="JAXBLV010000045">
    <property type="protein sequence ID" value="MDY3558660.1"/>
    <property type="molecule type" value="Genomic_DNA"/>
</dbReference>
<dbReference type="RefSeq" id="WP_320685554.1">
    <property type="nucleotide sequence ID" value="NZ_JAXBLV010000045.1"/>
</dbReference>
<evidence type="ECO:0000259" key="3">
    <source>
        <dbReference type="Pfam" id="PF00656"/>
    </source>
</evidence>
<sequence>MRPVLSFAAVLGLAALAGAQDPKGPAPRRLLFIQASGYLYVNPLTAAPDGAGPPRAAERFAAALRVPVAKGNNQLFVLTDTSAASPHPTRAAVATALDRFCATTREQDRAVIVFSGHAIERAGGPFFVPLDGDPDAPATLVPVADVYARLDKLKAAQKVVIWDVCRHNPDRVRGRRDGGPMSEGLFKALTAVPAGVQVLVSCSPGERGLEYVPSGLQTGSAYLDALRRAAADEFAQLGPADPIPVDAWNQGAAKTVVAGAVATGARGAKQTPAAVGTAPKAPAPFDPKAAPARRADLPEPPKPPTADVKAVLDELALPPLFEADRSQVGAVPFAPDALKGTAPDVSVEEVLKAAEKYPLRAAVLRSLQAVREVWPRGGKEAKGVTPLAAPVAERTKKTISDAQQPLAEAVLRLEAELEALRAVEGHRAKETRRWQAHYDLTLAEVRLRVVVLNEYNLLLARVRTETLPDLAPGAPGWRLTAGDKLTSRKEMKDLLVAAQEGFEKVAADHKGTPWEVLARRSRATVPGLRWEPLPAPKATDQ</sequence>
<dbReference type="InterPro" id="IPR029030">
    <property type="entry name" value="Caspase-like_dom_sf"/>
</dbReference>
<dbReference type="InterPro" id="IPR011600">
    <property type="entry name" value="Pept_C14_caspase"/>
</dbReference>